<dbReference type="Proteomes" id="UP001152523">
    <property type="component" value="Unassembled WGS sequence"/>
</dbReference>
<dbReference type="EMBL" id="CAMAPF010000233">
    <property type="protein sequence ID" value="CAH9115013.1"/>
    <property type="molecule type" value="Genomic_DNA"/>
</dbReference>
<keyword evidence="3 6" id="KW-0812">Transmembrane</keyword>
<comment type="similarity">
    <text evidence="2">Belongs to the tetraspanin (TM4SF) family.</text>
</comment>
<evidence type="ECO:0000256" key="3">
    <source>
        <dbReference type="ARBA" id="ARBA00022692"/>
    </source>
</evidence>
<proteinExistence type="inferred from homology"/>
<dbReference type="AlphaFoldDB" id="A0AAV0E234"/>
<sequence length="121" mass="13459">MCTRLNYTYDSLQQLSVAPLTPLESGCCLPPQSCSFVSPTNWTSNQTSSSLGDDCSRWNNGQLCFNCDSCKAALLAQSSKIVEKIGKLTFGVNMVCSLYALYFILFKLYVHHYPDPDDIQP</sequence>
<evidence type="ECO:0000256" key="2">
    <source>
        <dbReference type="ARBA" id="ARBA00006840"/>
    </source>
</evidence>
<keyword evidence="4 6" id="KW-1133">Transmembrane helix</keyword>
<comment type="caution">
    <text evidence="7">The sequence shown here is derived from an EMBL/GenBank/DDBJ whole genome shotgun (WGS) entry which is preliminary data.</text>
</comment>
<evidence type="ECO:0000313" key="7">
    <source>
        <dbReference type="EMBL" id="CAH9115013.1"/>
    </source>
</evidence>
<organism evidence="7 8">
    <name type="scientific">Cuscuta epithymum</name>
    <dbReference type="NCBI Taxonomy" id="186058"/>
    <lineage>
        <taxon>Eukaryota</taxon>
        <taxon>Viridiplantae</taxon>
        <taxon>Streptophyta</taxon>
        <taxon>Embryophyta</taxon>
        <taxon>Tracheophyta</taxon>
        <taxon>Spermatophyta</taxon>
        <taxon>Magnoliopsida</taxon>
        <taxon>eudicotyledons</taxon>
        <taxon>Gunneridae</taxon>
        <taxon>Pentapetalae</taxon>
        <taxon>asterids</taxon>
        <taxon>lamiids</taxon>
        <taxon>Solanales</taxon>
        <taxon>Convolvulaceae</taxon>
        <taxon>Cuscuteae</taxon>
        <taxon>Cuscuta</taxon>
        <taxon>Cuscuta subgen. Cuscuta</taxon>
    </lineage>
</organism>
<dbReference type="GO" id="GO:0009734">
    <property type="term" value="P:auxin-activated signaling pathway"/>
    <property type="evidence" value="ECO:0007669"/>
    <property type="project" value="InterPro"/>
</dbReference>
<keyword evidence="5 6" id="KW-0472">Membrane</keyword>
<accession>A0AAV0E234</accession>
<evidence type="ECO:0000256" key="4">
    <source>
        <dbReference type="ARBA" id="ARBA00022989"/>
    </source>
</evidence>
<evidence type="ECO:0000256" key="6">
    <source>
        <dbReference type="SAM" id="Phobius"/>
    </source>
</evidence>
<evidence type="ECO:0000256" key="5">
    <source>
        <dbReference type="ARBA" id="ARBA00023136"/>
    </source>
</evidence>
<protein>
    <submittedName>
        <fullName evidence="7">Uncharacterized protein</fullName>
    </submittedName>
</protein>
<name>A0AAV0E234_9ASTE</name>
<evidence type="ECO:0000256" key="1">
    <source>
        <dbReference type="ARBA" id="ARBA00004370"/>
    </source>
</evidence>
<dbReference type="PANTHER" id="PTHR32191">
    <property type="entry name" value="TETRASPANIN-8-RELATED"/>
    <property type="match status" value="1"/>
</dbReference>
<evidence type="ECO:0000313" key="8">
    <source>
        <dbReference type="Proteomes" id="UP001152523"/>
    </source>
</evidence>
<dbReference type="GO" id="GO:0016020">
    <property type="term" value="C:membrane"/>
    <property type="evidence" value="ECO:0007669"/>
    <property type="project" value="UniProtKB-SubCell"/>
</dbReference>
<keyword evidence="8" id="KW-1185">Reference proteome</keyword>
<feature type="transmembrane region" description="Helical" evidence="6">
    <location>
        <begin position="88"/>
        <end position="110"/>
    </location>
</feature>
<reference evidence="7" key="1">
    <citation type="submission" date="2022-07" db="EMBL/GenBank/DDBJ databases">
        <authorList>
            <person name="Macas J."/>
            <person name="Novak P."/>
            <person name="Neumann P."/>
        </authorList>
    </citation>
    <scope>NUCLEOTIDE SEQUENCE</scope>
</reference>
<gene>
    <name evidence="7" type="ORF">CEPIT_LOCUS20933</name>
</gene>
<comment type="subcellular location">
    <subcellularLocation>
        <location evidence="1">Membrane</location>
    </subcellularLocation>
</comment>
<dbReference type="InterPro" id="IPR044991">
    <property type="entry name" value="TET_plant"/>
</dbReference>